<accession>A0A7K3W330</accession>
<dbReference type="RefSeq" id="WP_163482672.1">
    <property type="nucleotide sequence ID" value="NZ_JAAGWF010000017.1"/>
</dbReference>
<dbReference type="Proteomes" id="UP000470246">
    <property type="component" value="Unassembled WGS sequence"/>
</dbReference>
<comment type="caution">
    <text evidence="1">The sequence shown here is derived from an EMBL/GenBank/DDBJ whole genome shotgun (WGS) entry which is preliminary data.</text>
</comment>
<keyword evidence="2" id="KW-1185">Reference proteome</keyword>
<evidence type="ECO:0000313" key="1">
    <source>
        <dbReference type="EMBL" id="NEK59301.1"/>
    </source>
</evidence>
<dbReference type="AlphaFoldDB" id="A0A7K3W330"/>
<name>A0A7K3W330_9ACTN</name>
<proteinExistence type="predicted"/>
<organism evidence="1 2">
    <name type="scientific">Geodermatophilus sabuli</name>
    <dbReference type="NCBI Taxonomy" id="1564158"/>
    <lineage>
        <taxon>Bacteria</taxon>
        <taxon>Bacillati</taxon>
        <taxon>Actinomycetota</taxon>
        <taxon>Actinomycetes</taxon>
        <taxon>Geodermatophilales</taxon>
        <taxon>Geodermatophilaceae</taxon>
        <taxon>Geodermatophilus</taxon>
    </lineage>
</organism>
<reference evidence="1 2" key="1">
    <citation type="submission" date="2020-02" db="EMBL/GenBank/DDBJ databases">
        <title>Geodermatophilus sabuli CPCC 205279 I12A-02694.</title>
        <authorList>
            <person name="Jiang Z."/>
        </authorList>
    </citation>
    <scope>NUCLEOTIDE SEQUENCE [LARGE SCALE GENOMIC DNA]</scope>
    <source>
        <strain evidence="1 2">I12A-02694</strain>
    </source>
</reference>
<protein>
    <submittedName>
        <fullName evidence="1">Uncharacterized protein</fullName>
    </submittedName>
</protein>
<gene>
    <name evidence="1" type="ORF">GCU56_15660</name>
</gene>
<evidence type="ECO:0000313" key="2">
    <source>
        <dbReference type="Proteomes" id="UP000470246"/>
    </source>
</evidence>
<dbReference type="EMBL" id="JAAGWF010000017">
    <property type="protein sequence ID" value="NEK59301.1"/>
    <property type="molecule type" value="Genomic_DNA"/>
</dbReference>
<sequence>MGTPVVRLGAWCDLETEDEARRRLGAAAAETAAVDDPADPAAPRPGLFVPVPGTPVLSPGGIHFRVEEFAVLADGRRIRLHGERGFGLSAGADPWRFQTLESLARDVRTTVLPDDAEDTGEDHPWEWLVELLRARGVEASPDELRALPYDVEFSDRLRARVSAGG</sequence>